<keyword evidence="1" id="KW-0472">Membrane</keyword>
<keyword evidence="1" id="KW-1133">Transmembrane helix</keyword>
<sequence>MMSLTYTVQSFPAKSVTLDVRHHFEQGVVVVPAMVRAWDLAPRVETLPWLYYFGDANGWLLRTNIASKVSFTSQGSESGRISDIIIVLSQYSLNGTWLGFQNLTGQLQLCDTKREAASEWVKFGTNFINECEMKLEEIEQLSSEPVFYDAYLLDGKDTLYPVPVRVLNYRDQGRLINVNHYKYDEFDDVLTRRFFLSDFVSGKALPDAKPGIVRYLKSFQLTIKLRDDAMSRIYPPLITVDYATRDARFGNSVSHKVSFKVFYRMMLTNFWHGWMVLLVIAGVCAGLMWSFRMFRFLRTRQSQNFDLEDDFIHPHVVKEACLPTIGSPTPISVTLGDDKTQRFFDQMVTDLPFFLTLEPTDRPAASRHHRSSAHFDVMETGYDFIPGTPWSRRFRSTEADWATNIRSQNEVWTDVSRTFYKYHYDTKPRSCSLGAFRAHTISHYYRHLLPR</sequence>
<reference evidence="2 3" key="1">
    <citation type="journal article" date="2018" name="Cell">
        <title>The Chara Genome: Secondary Complexity and Implications for Plant Terrestrialization.</title>
        <authorList>
            <person name="Nishiyama T."/>
            <person name="Sakayama H."/>
            <person name="Vries J.D."/>
            <person name="Buschmann H."/>
            <person name="Saint-Marcoux D."/>
            <person name="Ullrich K.K."/>
            <person name="Haas F.B."/>
            <person name="Vanderstraeten L."/>
            <person name="Becker D."/>
            <person name="Lang D."/>
            <person name="Vosolsobe S."/>
            <person name="Rombauts S."/>
            <person name="Wilhelmsson P.K.I."/>
            <person name="Janitza P."/>
            <person name="Kern R."/>
            <person name="Heyl A."/>
            <person name="Rumpler F."/>
            <person name="Villalobos L.I.A.C."/>
            <person name="Clay J.M."/>
            <person name="Skokan R."/>
            <person name="Toyoda A."/>
            <person name="Suzuki Y."/>
            <person name="Kagoshima H."/>
            <person name="Schijlen E."/>
            <person name="Tajeshwar N."/>
            <person name="Catarino B."/>
            <person name="Hetherington A.J."/>
            <person name="Saltykova A."/>
            <person name="Bonnot C."/>
            <person name="Breuninger H."/>
            <person name="Symeonidi A."/>
            <person name="Radhakrishnan G.V."/>
            <person name="Van Nieuwerburgh F."/>
            <person name="Deforce D."/>
            <person name="Chang C."/>
            <person name="Karol K.G."/>
            <person name="Hedrich R."/>
            <person name="Ulvskov P."/>
            <person name="Glockner G."/>
            <person name="Delwiche C.F."/>
            <person name="Petrasek J."/>
            <person name="Van de Peer Y."/>
            <person name="Friml J."/>
            <person name="Beilby M."/>
            <person name="Dolan L."/>
            <person name="Kohara Y."/>
            <person name="Sugano S."/>
            <person name="Fujiyama A."/>
            <person name="Delaux P.-M."/>
            <person name="Quint M."/>
            <person name="TheiBen G."/>
            <person name="Hagemann M."/>
            <person name="Harholt J."/>
            <person name="Dunand C."/>
            <person name="Zachgo S."/>
            <person name="Langdale J."/>
            <person name="Maumus F."/>
            <person name="Straeten D.V.D."/>
            <person name="Gould S.B."/>
            <person name="Rensing S.A."/>
        </authorList>
    </citation>
    <scope>NUCLEOTIDE SEQUENCE [LARGE SCALE GENOMIC DNA]</scope>
    <source>
        <strain evidence="2 3">S276</strain>
    </source>
</reference>
<keyword evidence="3" id="KW-1185">Reference proteome</keyword>
<proteinExistence type="predicted"/>
<dbReference type="PANTHER" id="PTHR21274">
    <property type="entry name" value="MECKELIN"/>
    <property type="match status" value="1"/>
</dbReference>
<feature type="transmembrane region" description="Helical" evidence="1">
    <location>
        <begin position="270"/>
        <end position="291"/>
    </location>
</feature>
<dbReference type="EMBL" id="BFEA01000190">
    <property type="protein sequence ID" value="GBG73833.1"/>
    <property type="molecule type" value="Genomic_DNA"/>
</dbReference>
<accession>A0A388KV63</accession>
<keyword evidence="1" id="KW-0812">Transmembrane</keyword>
<dbReference type="GO" id="GO:0060271">
    <property type="term" value="P:cilium assembly"/>
    <property type="evidence" value="ECO:0007669"/>
    <property type="project" value="InterPro"/>
</dbReference>
<protein>
    <submittedName>
        <fullName evidence="2">Uncharacterized protein</fullName>
    </submittedName>
</protein>
<name>A0A388KV63_CHABU</name>
<gene>
    <name evidence="2" type="ORF">CBR_g17171</name>
</gene>
<evidence type="ECO:0000313" key="3">
    <source>
        <dbReference type="Proteomes" id="UP000265515"/>
    </source>
</evidence>
<dbReference type="Pfam" id="PF09773">
    <property type="entry name" value="Meckelin"/>
    <property type="match status" value="1"/>
</dbReference>
<evidence type="ECO:0000256" key="1">
    <source>
        <dbReference type="SAM" id="Phobius"/>
    </source>
</evidence>
<dbReference type="InterPro" id="IPR019170">
    <property type="entry name" value="Meckelin"/>
</dbReference>
<dbReference type="GO" id="GO:0036038">
    <property type="term" value="C:MKS complex"/>
    <property type="evidence" value="ECO:0007669"/>
    <property type="project" value="InterPro"/>
</dbReference>
<evidence type="ECO:0000313" key="2">
    <source>
        <dbReference type="EMBL" id="GBG73833.1"/>
    </source>
</evidence>
<organism evidence="2 3">
    <name type="scientific">Chara braunii</name>
    <name type="common">Braun's stonewort</name>
    <dbReference type="NCBI Taxonomy" id="69332"/>
    <lineage>
        <taxon>Eukaryota</taxon>
        <taxon>Viridiplantae</taxon>
        <taxon>Streptophyta</taxon>
        <taxon>Charophyceae</taxon>
        <taxon>Charales</taxon>
        <taxon>Characeae</taxon>
        <taxon>Chara</taxon>
    </lineage>
</organism>
<dbReference type="OrthoDB" id="419138at2759"/>
<dbReference type="AlphaFoldDB" id="A0A388KV63"/>
<dbReference type="STRING" id="69332.A0A388KV63"/>
<dbReference type="PANTHER" id="PTHR21274:SF0">
    <property type="entry name" value="MECKELIN"/>
    <property type="match status" value="1"/>
</dbReference>
<comment type="caution">
    <text evidence="2">The sequence shown here is derived from an EMBL/GenBank/DDBJ whole genome shotgun (WGS) entry which is preliminary data.</text>
</comment>
<dbReference type="Gramene" id="GBG73833">
    <property type="protein sequence ID" value="GBG73833"/>
    <property type="gene ID" value="CBR_g17171"/>
</dbReference>
<dbReference type="Proteomes" id="UP000265515">
    <property type="component" value="Unassembled WGS sequence"/>
</dbReference>